<organism evidence="1 2">
    <name type="scientific">Oryzias javanicus</name>
    <name type="common">Javanese ricefish</name>
    <name type="synonym">Aplocheilus javanicus</name>
    <dbReference type="NCBI Taxonomy" id="123683"/>
    <lineage>
        <taxon>Eukaryota</taxon>
        <taxon>Metazoa</taxon>
        <taxon>Chordata</taxon>
        <taxon>Craniata</taxon>
        <taxon>Vertebrata</taxon>
        <taxon>Euteleostomi</taxon>
        <taxon>Actinopterygii</taxon>
        <taxon>Neopterygii</taxon>
        <taxon>Teleostei</taxon>
        <taxon>Neoteleostei</taxon>
        <taxon>Acanthomorphata</taxon>
        <taxon>Ovalentaria</taxon>
        <taxon>Atherinomorphae</taxon>
        <taxon>Beloniformes</taxon>
        <taxon>Adrianichthyidae</taxon>
        <taxon>Oryziinae</taxon>
        <taxon>Oryzias</taxon>
    </lineage>
</organism>
<name>A0A437C5Z5_ORYJA</name>
<evidence type="ECO:0000313" key="1">
    <source>
        <dbReference type="EMBL" id="RVE58008.1"/>
    </source>
</evidence>
<dbReference type="OrthoDB" id="8955578at2759"/>
<sequence>MTRTEFQDEWCNHHRIENQALVAGNREDSDEETTSVEQQVEGFLKSTGKSMDTNNLEIYRPLPKRRETDRPAILMR</sequence>
<reference evidence="1 2" key="1">
    <citation type="submission" date="2018-11" db="EMBL/GenBank/DDBJ databases">
        <authorList>
            <person name="Lopez-Roques C."/>
            <person name="Donnadieu C."/>
            <person name="Bouchez O."/>
            <person name="Klopp C."/>
            <person name="Cabau C."/>
            <person name="Zahm M."/>
        </authorList>
    </citation>
    <scope>NUCLEOTIDE SEQUENCE [LARGE SCALE GENOMIC DNA]</scope>
    <source>
        <strain evidence="1">RS831</strain>
        <tissue evidence="1">Whole body</tissue>
    </source>
</reference>
<protein>
    <submittedName>
        <fullName evidence="1">Uncharacterized protein</fullName>
    </submittedName>
</protein>
<proteinExistence type="predicted"/>
<dbReference type="EMBL" id="CM012457">
    <property type="protein sequence ID" value="RVE58008.1"/>
    <property type="molecule type" value="Genomic_DNA"/>
</dbReference>
<keyword evidence="2" id="KW-1185">Reference proteome</keyword>
<dbReference type="Proteomes" id="UP000283210">
    <property type="component" value="Chromosome 21"/>
</dbReference>
<accession>A0A437C5Z5</accession>
<dbReference type="AlphaFoldDB" id="A0A437C5Z5"/>
<evidence type="ECO:0000313" key="2">
    <source>
        <dbReference type="Proteomes" id="UP000283210"/>
    </source>
</evidence>
<gene>
    <name evidence="1" type="ORF">OJAV_G00205100</name>
</gene>
<reference evidence="1 2" key="2">
    <citation type="submission" date="2019-01" db="EMBL/GenBank/DDBJ databases">
        <title>A chromosome length genome reference of the Java medaka (oryzias javanicus).</title>
        <authorList>
            <person name="Herpin A."/>
            <person name="Takehana Y."/>
            <person name="Naruse K."/>
            <person name="Ansai S."/>
            <person name="Kawaguchi M."/>
        </authorList>
    </citation>
    <scope>NUCLEOTIDE SEQUENCE [LARGE SCALE GENOMIC DNA]</scope>
    <source>
        <strain evidence="1">RS831</strain>
        <tissue evidence="1">Whole body</tissue>
    </source>
</reference>